<proteinExistence type="predicted"/>
<dbReference type="EMBL" id="CM001746">
    <property type="protein sequence ID" value="KJB39642.1"/>
    <property type="molecule type" value="Genomic_DNA"/>
</dbReference>
<accession>A0A0D2P1S7</accession>
<dbReference type="Gramene" id="KJB39642">
    <property type="protein sequence ID" value="KJB39642"/>
    <property type="gene ID" value="B456_007G022900"/>
</dbReference>
<keyword evidence="2" id="KW-1185">Reference proteome</keyword>
<dbReference type="InterPro" id="IPR055317">
    <property type="entry name" value="CLE14-like"/>
</dbReference>
<organism evidence="1 2">
    <name type="scientific">Gossypium raimondii</name>
    <name type="common">Peruvian cotton</name>
    <name type="synonym">Gossypium klotzschianum subsp. raimondii</name>
    <dbReference type="NCBI Taxonomy" id="29730"/>
    <lineage>
        <taxon>Eukaryota</taxon>
        <taxon>Viridiplantae</taxon>
        <taxon>Streptophyta</taxon>
        <taxon>Embryophyta</taxon>
        <taxon>Tracheophyta</taxon>
        <taxon>Spermatophyta</taxon>
        <taxon>Magnoliopsida</taxon>
        <taxon>eudicotyledons</taxon>
        <taxon>Gunneridae</taxon>
        <taxon>Pentapetalae</taxon>
        <taxon>rosids</taxon>
        <taxon>malvids</taxon>
        <taxon>Malvales</taxon>
        <taxon>Malvaceae</taxon>
        <taxon>Malvoideae</taxon>
        <taxon>Gossypium</taxon>
    </lineage>
</organism>
<sequence length="78" mass="8760">MIIISTPKFLFIFFTIILSNINLSSCRRHTLKTLKPQEPTPMAAAEQHFPRPSVAEKGQPIYEVSYRAVPGGPDPLHN</sequence>
<dbReference type="PANTHER" id="PTHR35472:SF4">
    <property type="entry name" value="DUF19 DOMAIN-CONTAINING PROTEIN"/>
    <property type="match status" value="1"/>
</dbReference>
<dbReference type="Proteomes" id="UP000032304">
    <property type="component" value="Chromosome 7"/>
</dbReference>
<gene>
    <name evidence="1" type="ORF">B456_007G022900</name>
</gene>
<name>A0A0D2P1S7_GOSRA</name>
<evidence type="ECO:0000313" key="1">
    <source>
        <dbReference type="EMBL" id="KJB39642.1"/>
    </source>
</evidence>
<dbReference type="AlphaFoldDB" id="A0A0D2P1S7"/>
<evidence type="ECO:0000313" key="2">
    <source>
        <dbReference type="Proteomes" id="UP000032304"/>
    </source>
</evidence>
<reference evidence="1 2" key="1">
    <citation type="journal article" date="2012" name="Nature">
        <title>Repeated polyploidization of Gossypium genomes and the evolution of spinnable cotton fibres.</title>
        <authorList>
            <person name="Paterson A.H."/>
            <person name="Wendel J.F."/>
            <person name="Gundlach H."/>
            <person name="Guo H."/>
            <person name="Jenkins J."/>
            <person name="Jin D."/>
            <person name="Llewellyn D."/>
            <person name="Showmaker K.C."/>
            <person name="Shu S."/>
            <person name="Udall J."/>
            <person name="Yoo M.J."/>
            <person name="Byers R."/>
            <person name="Chen W."/>
            <person name="Doron-Faigenboim A."/>
            <person name="Duke M.V."/>
            <person name="Gong L."/>
            <person name="Grimwood J."/>
            <person name="Grover C."/>
            <person name="Grupp K."/>
            <person name="Hu G."/>
            <person name="Lee T.H."/>
            <person name="Li J."/>
            <person name="Lin L."/>
            <person name="Liu T."/>
            <person name="Marler B.S."/>
            <person name="Page J.T."/>
            <person name="Roberts A.W."/>
            <person name="Romanel E."/>
            <person name="Sanders W.S."/>
            <person name="Szadkowski E."/>
            <person name="Tan X."/>
            <person name="Tang H."/>
            <person name="Xu C."/>
            <person name="Wang J."/>
            <person name="Wang Z."/>
            <person name="Zhang D."/>
            <person name="Zhang L."/>
            <person name="Ashrafi H."/>
            <person name="Bedon F."/>
            <person name="Bowers J.E."/>
            <person name="Brubaker C.L."/>
            <person name="Chee P.W."/>
            <person name="Das S."/>
            <person name="Gingle A.R."/>
            <person name="Haigler C.H."/>
            <person name="Harker D."/>
            <person name="Hoffmann L.V."/>
            <person name="Hovav R."/>
            <person name="Jones D.C."/>
            <person name="Lemke C."/>
            <person name="Mansoor S."/>
            <person name="ur Rahman M."/>
            <person name="Rainville L.N."/>
            <person name="Rambani A."/>
            <person name="Reddy U.K."/>
            <person name="Rong J.K."/>
            <person name="Saranga Y."/>
            <person name="Scheffler B.E."/>
            <person name="Scheffler J.A."/>
            <person name="Stelly D.M."/>
            <person name="Triplett B.A."/>
            <person name="Van Deynze A."/>
            <person name="Vaslin M.F."/>
            <person name="Waghmare V.N."/>
            <person name="Walford S.A."/>
            <person name="Wright R.J."/>
            <person name="Zaki E.A."/>
            <person name="Zhang T."/>
            <person name="Dennis E.S."/>
            <person name="Mayer K.F."/>
            <person name="Peterson D.G."/>
            <person name="Rokhsar D.S."/>
            <person name="Wang X."/>
            <person name="Schmutz J."/>
        </authorList>
    </citation>
    <scope>NUCLEOTIDE SEQUENCE [LARGE SCALE GENOMIC DNA]</scope>
</reference>
<protein>
    <submittedName>
        <fullName evidence="1">Uncharacterized protein</fullName>
    </submittedName>
</protein>
<dbReference type="PANTHER" id="PTHR35472">
    <property type="match status" value="1"/>
</dbReference>